<gene>
    <name evidence="4" type="ORF">WA1_00455</name>
</gene>
<keyword evidence="1 2" id="KW-0597">Phosphoprotein</keyword>
<dbReference type="InterPro" id="IPR050595">
    <property type="entry name" value="Bact_response_regulator"/>
</dbReference>
<dbReference type="SMART" id="SM00448">
    <property type="entry name" value="REC"/>
    <property type="match status" value="1"/>
</dbReference>
<dbReference type="AlphaFoldDB" id="A0A139XG52"/>
<dbReference type="Pfam" id="PF00072">
    <property type="entry name" value="Response_reg"/>
    <property type="match status" value="1"/>
</dbReference>
<feature type="modified residue" description="4-aspartylphosphate" evidence="2">
    <location>
        <position position="55"/>
    </location>
</feature>
<evidence type="ECO:0000256" key="2">
    <source>
        <dbReference type="PROSITE-ProRule" id="PRU00169"/>
    </source>
</evidence>
<sequence length="126" mass="13656">MTAKQILVIDDEEDIRKLIQTCLEIMGGWQVLTAPSGREGLLLAQSAQPDAILLDVMMPDIDGPTTFQQLQANPSTKDIPVILLTARGQAAEHRQFAQMGVTGVIKKPFNPHKLADQVATALSPNV</sequence>
<name>A0A139XG52_9CYAN</name>
<dbReference type="PANTHER" id="PTHR44591:SF22">
    <property type="entry name" value="CHEY SUBFAMILY"/>
    <property type="match status" value="1"/>
</dbReference>
<accession>A0A139XG52</accession>
<dbReference type="GO" id="GO:0000160">
    <property type="term" value="P:phosphorelay signal transduction system"/>
    <property type="evidence" value="ECO:0007669"/>
    <property type="project" value="InterPro"/>
</dbReference>
<dbReference type="CDD" id="cd17552">
    <property type="entry name" value="REC_RR468-like"/>
    <property type="match status" value="1"/>
</dbReference>
<dbReference type="PANTHER" id="PTHR44591">
    <property type="entry name" value="STRESS RESPONSE REGULATOR PROTEIN 1"/>
    <property type="match status" value="1"/>
</dbReference>
<comment type="caution">
    <text evidence="4">The sequence shown here is derived from an EMBL/GenBank/DDBJ whole genome shotgun (WGS) entry which is preliminary data.</text>
</comment>
<dbReference type="RefSeq" id="WP_017742198.1">
    <property type="nucleotide sequence ID" value="NZ_KQ976354.1"/>
</dbReference>
<evidence type="ECO:0000313" key="4">
    <source>
        <dbReference type="EMBL" id="KYC43676.1"/>
    </source>
</evidence>
<dbReference type="PROSITE" id="PS50110">
    <property type="entry name" value="RESPONSE_REGULATORY"/>
    <property type="match status" value="1"/>
</dbReference>
<dbReference type="Proteomes" id="UP000076925">
    <property type="component" value="Unassembled WGS sequence"/>
</dbReference>
<protein>
    <submittedName>
        <fullName evidence="4">Two-component system response regulator</fullName>
    </submittedName>
</protein>
<keyword evidence="5" id="KW-1185">Reference proteome</keyword>
<dbReference type="SUPFAM" id="SSF52172">
    <property type="entry name" value="CheY-like"/>
    <property type="match status" value="1"/>
</dbReference>
<dbReference type="InterPro" id="IPR011006">
    <property type="entry name" value="CheY-like_superfamily"/>
</dbReference>
<reference evidence="4 5" key="1">
    <citation type="journal article" date="2013" name="Genome Biol. Evol.">
        <title>Genomes of Stigonematalean cyanobacteria (subsection V) and the evolution of oxygenic photosynthesis from prokaryotes to plastids.</title>
        <authorList>
            <person name="Dagan T."/>
            <person name="Roettger M."/>
            <person name="Stucken K."/>
            <person name="Landan G."/>
            <person name="Koch R."/>
            <person name="Major P."/>
            <person name="Gould S.B."/>
            <person name="Goremykin V.V."/>
            <person name="Rippka R."/>
            <person name="Tandeau de Marsac N."/>
            <person name="Gugger M."/>
            <person name="Lockhart P.J."/>
            <person name="Allen J.F."/>
            <person name="Brune I."/>
            <person name="Maus I."/>
            <person name="Puhler A."/>
            <person name="Martin W.F."/>
        </authorList>
    </citation>
    <scope>NUCLEOTIDE SEQUENCE [LARGE SCALE GENOMIC DNA]</scope>
    <source>
        <strain evidence="4 5">PCC 7110</strain>
    </source>
</reference>
<organism evidence="4 5">
    <name type="scientific">Scytonema hofmannii PCC 7110</name>
    <dbReference type="NCBI Taxonomy" id="128403"/>
    <lineage>
        <taxon>Bacteria</taxon>
        <taxon>Bacillati</taxon>
        <taxon>Cyanobacteriota</taxon>
        <taxon>Cyanophyceae</taxon>
        <taxon>Nostocales</taxon>
        <taxon>Scytonemataceae</taxon>
        <taxon>Scytonema</taxon>
    </lineage>
</organism>
<dbReference type="InterPro" id="IPR001789">
    <property type="entry name" value="Sig_transdc_resp-reg_receiver"/>
</dbReference>
<evidence type="ECO:0000313" key="5">
    <source>
        <dbReference type="Proteomes" id="UP000076925"/>
    </source>
</evidence>
<dbReference type="EMBL" id="ANNX02000012">
    <property type="protein sequence ID" value="KYC43676.1"/>
    <property type="molecule type" value="Genomic_DNA"/>
</dbReference>
<dbReference type="OrthoDB" id="424582at2"/>
<dbReference type="Gene3D" id="3.40.50.2300">
    <property type="match status" value="1"/>
</dbReference>
<evidence type="ECO:0000256" key="1">
    <source>
        <dbReference type="ARBA" id="ARBA00022553"/>
    </source>
</evidence>
<evidence type="ECO:0000259" key="3">
    <source>
        <dbReference type="PROSITE" id="PS50110"/>
    </source>
</evidence>
<dbReference type="STRING" id="128403.WA1_00455"/>
<feature type="domain" description="Response regulatory" evidence="3">
    <location>
        <begin position="5"/>
        <end position="122"/>
    </location>
</feature>
<proteinExistence type="predicted"/>